<name>A0A210Q8S4_MIZYE</name>
<evidence type="ECO:0000313" key="7">
    <source>
        <dbReference type="EMBL" id="OWF45138.1"/>
    </source>
</evidence>
<gene>
    <name evidence="7" type="ORF">KP79_PYT13248</name>
</gene>
<keyword evidence="4 6" id="KW-1133">Transmembrane helix</keyword>
<keyword evidence="5 6" id="KW-0472">Membrane</keyword>
<dbReference type="Proteomes" id="UP000242188">
    <property type="component" value="Unassembled WGS sequence"/>
</dbReference>
<dbReference type="PANTHER" id="PTHR16119:SF17">
    <property type="entry name" value="TRANSMEMBRANE PROTEIN 144"/>
    <property type="match status" value="1"/>
</dbReference>
<accession>A0A210Q8S4</accession>
<dbReference type="PANTHER" id="PTHR16119">
    <property type="entry name" value="TRANSMEMBRANE PROTEIN 144"/>
    <property type="match status" value="1"/>
</dbReference>
<evidence type="ECO:0000256" key="1">
    <source>
        <dbReference type="ARBA" id="ARBA00004141"/>
    </source>
</evidence>
<dbReference type="GO" id="GO:0016020">
    <property type="term" value="C:membrane"/>
    <property type="evidence" value="ECO:0007669"/>
    <property type="project" value="UniProtKB-SubCell"/>
</dbReference>
<comment type="similarity">
    <text evidence="2">Belongs to the TMEM144 family.</text>
</comment>
<organism evidence="7 8">
    <name type="scientific">Mizuhopecten yessoensis</name>
    <name type="common">Japanese scallop</name>
    <name type="synonym">Patinopecten yessoensis</name>
    <dbReference type="NCBI Taxonomy" id="6573"/>
    <lineage>
        <taxon>Eukaryota</taxon>
        <taxon>Metazoa</taxon>
        <taxon>Spiralia</taxon>
        <taxon>Lophotrochozoa</taxon>
        <taxon>Mollusca</taxon>
        <taxon>Bivalvia</taxon>
        <taxon>Autobranchia</taxon>
        <taxon>Pteriomorphia</taxon>
        <taxon>Pectinida</taxon>
        <taxon>Pectinoidea</taxon>
        <taxon>Pectinidae</taxon>
        <taxon>Mizuhopecten</taxon>
    </lineage>
</organism>
<dbReference type="GO" id="GO:0015144">
    <property type="term" value="F:carbohydrate transmembrane transporter activity"/>
    <property type="evidence" value="ECO:0007669"/>
    <property type="project" value="InterPro"/>
</dbReference>
<comment type="subcellular location">
    <subcellularLocation>
        <location evidence="1">Membrane</location>
        <topology evidence="1">Multi-pass membrane protein</topology>
    </subcellularLocation>
</comment>
<protein>
    <submittedName>
        <fullName evidence="7">Transmembrane protein 144</fullName>
    </submittedName>
</protein>
<feature type="transmembrane region" description="Helical" evidence="6">
    <location>
        <begin position="263"/>
        <end position="283"/>
    </location>
</feature>
<evidence type="ECO:0000256" key="5">
    <source>
        <dbReference type="ARBA" id="ARBA00023136"/>
    </source>
</evidence>
<feature type="transmembrane region" description="Helical" evidence="6">
    <location>
        <begin position="169"/>
        <end position="187"/>
    </location>
</feature>
<dbReference type="AlphaFoldDB" id="A0A210Q8S4"/>
<feature type="transmembrane region" description="Helical" evidence="6">
    <location>
        <begin position="106"/>
        <end position="124"/>
    </location>
</feature>
<feature type="transmembrane region" description="Helical" evidence="6">
    <location>
        <begin position="336"/>
        <end position="355"/>
    </location>
</feature>
<dbReference type="InterPro" id="IPR010651">
    <property type="entry name" value="Sugar_transport"/>
</dbReference>
<feature type="transmembrane region" description="Helical" evidence="6">
    <location>
        <begin position="82"/>
        <end position="100"/>
    </location>
</feature>
<evidence type="ECO:0000256" key="3">
    <source>
        <dbReference type="ARBA" id="ARBA00022692"/>
    </source>
</evidence>
<dbReference type="InterPro" id="IPR012435">
    <property type="entry name" value="TMEM144"/>
</dbReference>
<keyword evidence="8" id="KW-1185">Reference proteome</keyword>
<reference evidence="7 8" key="1">
    <citation type="journal article" date="2017" name="Nat. Ecol. Evol.">
        <title>Scallop genome provides insights into evolution of bilaterian karyotype and development.</title>
        <authorList>
            <person name="Wang S."/>
            <person name="Zhang J."/>
            <person name="Jiao W."/>
            <person name="Li J."/>
            <person name="Xun X."/>
            <person name="Sun Y."/>
            <person name="Guo X."/>
            <person name="Huan P."/>
            <person name="Dong B."/>
            <person name="Zhang L."/>
            <person name="Hu X."/>
            <person name="Sun X."/>
            <person name="Wang J."/>
            <person name="Zhao C."/>
            <person name="Wang Y."/>
            <person name="Wang D."/>
            <person name="Huang X."/>
            <person name="Wang R."/>
            <person name="Lv J."/>
            <person name="Li Y."/>
            <person name="Zhang Z."/>
            <person name="Liu B."/>
            <person name="Lu W."/>
            <person name="Hui Y."/>
            <person name="Liang J."/>
            <person name="Zhou Z."/>
            <person name="Hou R."/>
            <person name="Li X."/>
            <person name="Liu Y."/>
            <person name="Li H."/>
            <person name="Ning X."/>
            <person name="Lin Y."/>
            <person name="Zhao L."/>
            <person name="Xing Q."/>
            <person name="Dou J."/>
            <person name="Li Y."/>
            <person name="Mao J."/>
            <person name="Guo H."/>
            <person name="Dou H."/>
            <person name="Li T."/>
            <person name="Mu C."/>
            <person name="Jiang W."/>
            <person name="Fu Q."/>
            <person name="Fu X."/>
            <person name="Miao Y."/>
            <person name="Liu J."/>
            <person name="Yu Q."/>
            <person name="Li R."/>
            <person name="Liao H."/>
            <person name="Li X."/>
            <person name="Kong Y."/>
            <person name="Jiang Z."/>
            <person name="Chourrout D."/>
            <person name="Li R."/>
            <person name="Bao Z."/>
        </authorList>
    </citation>
    <scope>NUCLEOTIDE SEQUENCE [LARGE SCALE GENOMIC DNA]</scope>
    <source>
        <strain evidence="7 8">PY_sf001</strain>
    </source>
</reference>
<keyword evidence="3 6" id="KW-0812">Transmembrane</keyword>
<feature type="transmembrane region" description="Helical" evidence="6">
    <location>
        <begin position="131"/>
        <end position="149"/>
    </location>
</feature>
<dbReference type="EMBL" id="NEDP02004568">
    <property type="protein sequence ID" value="OWF45138.1"/>
    <property type="molecule type" value="Genomic_DNA"/>
</dbReference>
<feature type="transmembrane region" description="Helical" evidence="6">
    <location>
        <begin position="303"/>
        <end position="324"/>
    </location>
</feature>
<evidence type="ECO:0000256" key="6">
    <source>
        <dbReference type="SAM" id="Phobius"/>
    </source>
</evidence>
<proteinExistence type="inferred from homology"/>
<sequence>MERWNDVVGNLTTAFHNVTTISPNVTTISPNMTTISPNVTTISPDCDSTPEFVGYIAVAVAVLCYGTNFAPVKKFETGDGMFFQWIVCSAILLSGIVIQIVRQSTFYPIVMLGGVLWETGNIMVVPIIKTIGLGLGLCIWGMVNLLSGWATGRFGFFGITQEIPDDPTMNYVGVAVAVSSAVVFSFVKSTIKPPTDGETSDQDEDSDALISSTFGNPNDSLYSTGSGQEDLLFNRPGKSVNGLCHESPDNTFLDRLSPGKKRVVGILLSVISGMLYGQIFTPSLYIQSNNKSYPSASKQGLDYVFACFCGIYLSSTVYFCIYALIKKNRPRVYPRVIVPGVVSGIMWAAATSSWFVANKILSEPVAFPIITTLPSVVASILGIFVFKEIRGLYVFKTEDKLLLGLSSNIVSQVELTCGP</sequence>
<evidence type="ECO:0000256" key="2">
    <source>
        <dbReference type="ARBA" id="ARBA00005731"/>
    </source>
</evidence>
<feature type="transmembrane region" description="Helical" evidence="6">
    <location>
        <begin position="367"/>
        <end position="386"/>
    </location>
</feature>
<evidence type="ECO:0000256" key="4">
    <source>
        <dbReference type="ARBA" id="ARBA00022989"/>
    </source>
</evidence>
<dbReference type="OrthoDB" id="426527at2759"/>
<feature type="transmembrane region" description="Helical" evidence="6">
    <location>
        <begin position="52"/>
        <end position="70"/>
    </location>
</feature>
<evidence type="ECO:0000313" key="8">
    <source>
        <dbReference type="Proteomes" id="UP000242188"/>
    </source>
</evidence>
<comment type="caution">
    <text evidence="7">The sequence shown here is derived from an EMBL/GenBank/DDBJ whole genome shotgun (WGS) entry which is preliminary data.</text>
</comment>
<dbReference type="Pfam" id="PF07857">
    <property type="entry name" value="TMEM144"/>
    <property type="match status" value="1"/>
</dbReference>